<gene>
    <name evidence="1" type="ORF">SDC9_168362</name>
</gene>
<evidence type="ECO:0000313" key="1">
    <source>
        <dbReference type="EMBL" id="MPN20983.1"/>
    </source>
</evidence>
<dbReference type="AlphaFoldDB" id="A0A645GAR9"/>
<protein>
    <submittedName>
        <fullName evidence="1">Uncharacterized protein</fullName>
    </submittedName>
</protein>
<name>A0A645GAR9_9ZZZZ</name>
<reference evidence="1" key="1">
    <citation type="submission" date="2019-08" db="EMBL/GenBank/DDBJ databases">
        <authorList>
            <person name="Kucharzyk K."/>
            <person name="Murdoch R.W."/>
            <person name="Higgins S."/>
            <person name="Loffler F."/>
        </authorList>
    </citation>
    <scope>NUCLEOTIDE SEQUENCE</scope>
</reference>
<comment type="caution">
    <text evidence="1">The sequence shown here is derived from an EMBL/GenBank/DDBJ whole genome shotgun (WGS) entry which is preliminary data.</text>
</comment>
<proteinExistence type="predicted"/>
<dbReference type="EMBL" id="VSSQ01068844">
    <property type="protein sequence ID" value="MPN20983.1"/>
    <property type="molecule type" value="Genomic_DNA"/>
</dbReference>
<organism evidence="1">
    <name type="scientific">bioreactor metagenome</name>
    <dbReference type="NCBI Taxonomy" id="1076179"/>
    <lineage>
        <taxon>unclassified sequences</taxon>
        <taxon>metagenomes</taxon>
        <taxon>ecological metagenomes</taxon>
    </lineage>
</organism>
<sequence length="193" mass="19686">MLARVLAAEHRGHLGASGACGLQRFDVFGATQILTDGDVFHLGGDDATAGVVHLGHIGTGLGAARLAVQAGEAQFIERLVGGALAAVVGGQVGQFLGVVALGDPLGAQRGQAGTDVDAGGRVGIDAGTVVHKNRRIFFATHAGRRIGLADFTHRNLDIRARTLDVDLAGIGQRLDGSLVDVGVGGEELFFGVH</sequence>
<accession>A0A645GAR9</accession>